<proteinExistence type="predicted"/>
<dbReference type="AlphaFoldDB" id="A0A1W1CQT5"/>
<protein>
    <submittedName>
        <fullName evidence="1">Uncharacterized protein</fullName>
    </submittedName>
</protein>
<sequence>MKLENIVSLLTLTNERSPHIDTVIRHLQAQGCHTEIVRTGYEFQKGANEMLKITRT</sequence>
<dbReference type="EMBL" id="FPHL01000050">
    <property type="protein sequence ID" value="SFV68119.1"/>
    <property type="molecule type" value="Genomic_DNA"/>
</dbReference>
<evidence type="ECO:0000313" key="1">
    <source>
        <dbReference type="EMBL" id="SFV68119.1"/>
    </source>
</evidence>
<name>A0A1W1CQT5_9ZZZZ</name>
<accession>A0A1W1CQT5</accession>
<gene>
    <name evidence="1" type="ORF">MNB_SV-10-1592</name>
</gene>
<reference evidence="1" key="1">
    <citation type="submission" date="2016-10" db="EMBL/GenBank/DDBJ databases">
        <authorList>
            <person name="de Groot N.N."/>
        </authorList>
    </citation>
    <scope>NUCLEOTIDE SEQUENCE</scope>
</reference>
<organism evidence="1">
    <name type="scientific">hydrothermal vent metagenome</name>
    <dbReference type="NCBI Taxonomy" id="652676"/>
    <lineage>
        <taxon>unclassified sequences</taxon>
        <taxon>metagenomes</taxon>
        <taxon>ecological metagenomes</taxon>
    </lineage>
</organism>